<name>A0A4P6JRB0_KTERU</name>
<keyword evidence="3" id="KW-1185">Reference proteome</keyword>
<sequence>METMSNQAQYQAEPAETLLPLTIVVNGQPYAVEANAQEIFHEALEHILPPGLLSGHRIRISTPAGDEIFPDMFIGETVIHFNTHIIHVEARPLSQVTAEPGQRTWTNLGFDHLAITVADREDAKNFFSEVLGMTMVRDDRHQTVFTTGNVALFCFGTEKAPLSDGIPSRWHHLGFVVDNLDAAYHHLAYHAKLRRERVGEGSGSISSDFTLLERNERWSLYCHYRNGETRLMIQISEIKQEYRGFADPHHFTDKMYNYLSGRYGVRFEEDKRDQ</sequence>
<dbReference type="EMBL" id="CP035758">
    <property type="protein sequence ID" value="QBD77895.1"/>
    <property type="molecule type" value="Genomic_DNA"/>
</dbReference>
<dbReference type="InterPro" id="IPR004360">
    <property type="entry name" value="Glyas_Fos-R_dOase_dom"/>
</dbReference>
<dbReference type="InterPro" id="IPR037523">
    <property type="entry name" value="VOC_core"/>
</dbReference>
<reference evidence="2 3" key="1">
    <citation type="submission" date="2019-01" db="EMBL/GenBank/DDBJ databases">
        <title>Ktedonosporobacter rubrisoli SCAWS-G2.</title>
        <authorList>
            <person name="Huang Y."/>
            <person name="Yan B."/>
        </authorList>
    </citation>
    <scope>NUCLEOTIDE SEQUENCE [LARGE SCALE GENOMIC DNA]</scope>
    <source>
        <strain evidence="2 3">SCAWS-G2</strain>
    </source>
</reference>
<dbReference type="InterPro" id="IPR029068">
    <property type="entry name" value="Glyas_Bleomycin-R_OHBP_Dase"/>
</dbReference>
<evidence type="ECO:0000313" key="3">
    <source>
        <dbReference type="Proteomes" id="UP000290365"/>
    </source>
</evidence>
<evidence type="ECO:0000259" key="1">
    <source>
        <dbReference type="PROSITE" id="PS51819"/>
    </source>
</evidence>
<dbReference type="Proteomes" id="UP000290365">
    <property type="component" value="Chromosome"/>
</dbReference>
<gene>
    <name evidence="2" type="ORF">EPA93_18605</name>
</gene>
<dbReference type="CDD" id="cd06587">
    <property type="entry name" value="VOC"/>
    <property type="match status" value="1"/>
</dbReference>
<evidence type="ECO:0000313" key="2">
    <source>
        <dbReference type="EMBL" id="QBD77895.1"/>
    </source>
</evidence>
<dbReference type="OrthoDB" id="9810648at2"/>
<dbReference type="SUPFAM" id="SSF54593">
    <property type="entry name" value="Glyoxalase/Bleomycin resistance protein/Dihydroxybiphenyl dioxygenase"/>
    <property type="match status" value="1"/>
</dbReference>
<protein>
    <submittedName>
        <fullName evidence="2">VOC family protein</fullName>
    </submittedName>
</protein>
<accession>A0A4P6JRB0</accession>
<feature type="domain" description="VOC" evidence="1">
    <location>
        <begin position="109"/>
        <end position="223"/>
    </location>
</feature>
<dbReference type="PROSITE" id="PS51819">
    <property type="entry name" value="VOC"/>
    <property type="match status" value="1"/>
</dbReference>
<proteinExistence type="predicted"/>
<dbReference type="Pfam" id="PF00903">
    <property type="entry name" value="Glyoxalase"/>
    <property type="match status" value="1"/>
</dbReference>
<dbReference type="Gene3D" id="3.10.180.10">
    <property type="entry name" value="2,3-Dihydroxybiphenyl 1,2-Dioxygenase, domain 1"/>
    <property type="match status" value="1"/>
</dbReference>
<dbReference type="KEGG" id="kbs:EPA93_18605"/>
<organism evidence="2 3">
    <name type="scientific">Ktedonosporobacter rubrisoli</name>
    <dbReference type="NCBI Taxonomy" id="2509675"/>
    <lineage>
        <taxon>Bacteria</taxon>
        <taxon>Bacillati</taxon>
        <taxon>Chloroflexota</taxon>
        <taxon>Ktedonobacteria</taxon>
        <taxon>Ktedonobacterales</taxon>
        <taxon>Ktedonosporobacteraceae</taxon>
        <taxon>Ktedonosporobacter</taxon>
    </lineage>
</organism>
<dbReference type="AlphaFoldDB" id="A0A4P6JRB0"/>